<name>A0A6A5Z9G7_9PLEO</name>
<evidence type="ECO:0000259" key="2">
    <source>
        <dbReference type="Pfam" id="PF24476"/>
    </source>
</evidence>
<sequence>MVLTGLELALAVVPLIIAAAEHHRTVARKSKAVASSKANNEQLLQFYFELYDELSLLRSTLNRVEGTSTHSEVIQAYHPSGEASRAEHIRQALGTNAQAFESILNRILKSINNIHRLSSRLPEKDLNDPMFSKIEAFQVAIDKGETHRSLFGRIRFTMNEKSRTVALHQIQKGNKKLERLLGASAEEYDRSAHSRRKGAPVARTRQFSGALYHEMARKWPRSCCHIQHEAKLCLWTCCSTEHNDGCGDILEMVVAVPDRQRRRASWQESTIIDSGSDLRTRRTVRFDAGESSPPLSPGRDIGSESLCTLLQQAQANRANLNIVYENGKLWQRRSSSGSLRLRSPKDVSLQDLLRSEGRTWSLRDKWILAVVLAHAVLHCSDSPWLAPNWSKEHVSFFKNDSTGEAMLGRPFLKVDFGSHSAGESEDAGLFMAHSNPALLSLGVMLLEVYLGKSIESQYLPEDLFDGNPNENTNLTTALRLLENADGDLVVGFRKAIKSCLDWDVHGPEDTGDLRKRLYTAIVEPLEDALEHGFDLKPETLGN</sequence>
<dbReference type="AlphaFoldDB" id="A0A6A5Z9G7"/>
<gene>
    <name evidence="3" type="ORF">BDV96DRAFT_659646</name>
</gene>
<dbReference type="Proteomes" id="UP000799770">
    <property type="component" value="Unassembled WGS sequence"/>
</dbReference>
<dbReference type="OrthoDB" id="3565018at2759"/>
<feature type="signal peptide" evidence="1">
    <location>
        <begin position="1"/>
        <end position="20"/>
    </location>
</feature>
<evidence type="ECO:0000313" key="4">
    <source>
        <dbReference type="Proteomes" id="UP000799770"/>
    </source>
</evidence>
<dbReference type="PANTHER" id="PTHR35186">
    <property type="entry name" value="ANK_REP_REGION DOMAIN-CONTAINING PROTEIN"/>
    <property type="match status" value="1"/>
</dbReference>
<feature type="chain" id="PRO_5025495926" description="DUF7580 domain-containing protein" evidence="1">
    <location>
        <begin position="21"/>
        <end position="542"/>
    </location>
</feature>
<protein>
    <recommendedName>
        <fullName evidence="2">DUF7580 domain-containing protein</fullName>
    </recommendedName>
</protein>
<proteinExistence type="predicted"/>
<dbReference type="InterPro" id="IPR056002">
    <property type="entry name" value="DUF7580"/>
</dbReference>
<keyword evidence="4" id="KW-1185">Reference proteome</keyword>
<organism evidence="3 4">
    <name type="scientific">Lophiotrema nucula</name>
    <dbReference type="NCBI Taxonomy" id="690887"/>
    <lineage>
        <taxon>Eukaryota</taxon>
        <taxon>Fungi</taxon>
        <taxon>Dikarya</taxon>
        <taxon>Ascomycota</taxon>
        <taxon>Pezizomycotina</taxon>
        <taxon>Dothideomycetes</taxon>
        <taxon>Pleosporomycetidae</taxon>
        <taxon>Pleosporales</taxon>
        <taxon>Lophiotremataceae</taxon>
        <taxon>Lophiotrema</taxon>
    </lineage>
</organism>
<evidence type="ECO:0000256" key="1">
    <source>
        <dbReference type="SAM" id="SignalP"/>
    </source>
</evidence>
<dbReference type="EMBL" id="ML977323">
    <property type="protein sequence ID" value="KAF2115387.1"/>
    <property type="molecule type" value="Genomic_DNA"/>
</dbReference>
<accession>A0A6A5Z9G7</accession>
<evidence type="ECO:0000313" key="3">
    <source>
        <dbReference type="EMBL" id="KAF2115387.1"/>
    </source>
</evidence>
<keyword evidence="1" id="KW-0732">Signal</keyword>
<feature type="domain" description="DUF7580" evidence="2">
    <location>
        <begin position="203"/>
        <end position="530"/>
    </location>
</feature>
<reference evidence="3" key="1">
    <citation type="journal article" date="2020" name="Stud. Mycol.">
        <title>101 Dothideomycetes genomes: a test case for predicting lifestyles and emergence of pathogens.</title>
        <authorList>
            <person name="Haridas S."/>
            <person name="Albert R."/>
            <person name="Binder M."/>
            <person name="Bloem J."/>
            <person name="Labutti K."/>
            <person name="Salamov A."/>
            <person name="Andreopoulos B."/>
            <person name="Baker S."/>
            <person name="Barry K."/>
            <person name="Bills G."/>
            <person name="Bluhm B."/>
            <person name="Cannon C."/>
            <person name="Castanera R."/>
            <person name="Culley D."/>
            <person name="Daum C."/>
            <person name="Ezra D."/>
            <person name="Gonzalez J."/>
            <person name="Henrissat B."/>
            <person name="Kuo A."/>
            <person name="Liang C."/>
            <person name="Lipzen A."/>
            <person name="Lutzoni F."/>
            <person name="Magnuson J."/>
            <person name="Mondo S."/>
            <person name="Nolan M."/>
            <person name="Ohm R."/>
            <person name="Pangilinan J."/>
            <person name="Park H.-J."/>
            <person name="Ramirez L."/>
            <person name="Alfaro M."/>
            <person name="Sun H."/>
            <person name="Tritt A."/>
            <person name="Yoshinaga Y."/>
            <person name="Zwiers L.-H."/>
            <person name="Turgeon B."/>
            <person name="Goodwin S."/>
            <person name="Spatafora J."/>
            <person name="Crous P."/>
            <person name="Grigoriev I."/>
        </authorList>
    </citation>
    <scope>NUCLEOTIDE SEQUENCE</scope>
    <source>
        <strain evidence="3">CBS 627.86</strain>
    </source>
</reference>
<dbReference type="Pfam" id="PF24476">
    <property type="entry name" value="DUF7580"/>
    <property type="match status" value="1"/>
</dbReference>
<dbReference type="PANTHER" id="PTHR35186:SF4">
    <property type="entry name" value="PRION-INHIBITION AND PROPAGATION HELO DOMAIN-CONTAINING PROTEIN"/>
    <property type="match status" value="1"/>
</dbReference>